<dbReference type="PANTHER" id="PTHR44167:SF30">
    <property type="entry name" value="PHOSPHORYLASE KINASE"/>
    <property type="match status" value="1"/>
</dbReference>
<reference evidence="2" key="1">
    <citation type="submission" date="2023-06" db="EMBL/GenBank/DDBJ databases">
        <authorList>
            <person name="Kurt Z."/>
        </authorList>
    </citation>
    <scope>NUCLEOTIDE SEQUENCE</scope>
</reference>
<reference evidence="3 4" key="2">
    <citation type="submission" date="2024-07" db="EMBL/GenBank/DDBJ databases">
        <authorList>
            <person name="Akdeniz Z."/>
        </authorList>
    </citation>
    <scope>NUCLEOTIDE SEQUENCE [LARGE SCALE GENOMIC DNA]</scope>
</reference>
<dbReference type="Pfam" id="PF00069">
    <property type="entry name" value="Pkinase"/>
    <property type="match status" value="1"/>
</dbReference>
<dbReference type="Gene3D" id="3.30.200.20">
    <property type="entry name" value="Phosphorylase Kinase, domain 1"/>
    <property type="match status" value="1"/>
</dbReference>
<dbReference type="GO" id="GO:0004674">
    <property type="term" value="F:protein serine/threonine kinase activity"/>
    <property type="evidence" value="ECO:0007669"/>
    <property type="project" value="TreeGrafter"/>
</dbReference>
<evidence type="ECO:0000313" key="3">
    <source>
        <dbReference type="EMBL" id="CAL6043043.1"/>
    </source>
</evidence>
<dbReference type="Gene3D" id="1.10.510.10">
    <property type="entry name" value="Transferase(Phosphotransferase) domain 1"/>
    <property type="match status" value="1"/>
</dbReference>
<dbReference type="InterPro" id="IPR000719">
    <property type="entry name" value="Prot_kinase_dom"/>
</dbReference>
<gene>
    <name evidence="2" type="ORF">HINF_LOCUS35528</name>
    <name evidence="3" type="ORF">HINF_LOCUS39885</name>
</gene>
<dbReference type="InterPro" id="IPR008271">
    <property type="entry name" value="Ser/Thr_kinase_AS"/>
</dbReference>
<evidence type="ECO:0000259" key="1">
    <source>
        <dbReference type="PROSITE" id="PS50011"/>
    </source>
</evidence>
<dbReference type="SUPFAM" id="SSF56112">
    <property type="entry name" value="Protein kinase-like (PK-like)"/>
    <property type="match status" value="1"/>
</dbReference>
<organism evidence="2">
    <name type="scientific">Hexamita inflata</name>
    <dbReference type="NCBI Taxonomy" id="28002"/>
    <lineage>
        <taxon>Eukaryota</taxon>
        <taxon>Metamonada</taxon>
        <taxon>Diplomonadida</taxon>
        <taxon>Hexamitidae</taxon>
        <taxon>Hexamitinae</taxon>
        <taxon>Hexamita</taxon>
    </lineage>
</organism>
<keyword evidence="3" id="KW-0808">Transferase</keyword>
<dbReference type="GO" id="GO:0005634">
    <property type="term" value="C:nucleus"/>
    <property type="evidence" value="ECO:0007669"/>
    <property type="project" value="TreeGrafter"/>
</dbReference>
<comment type="caution">
    <text evidence="2">The sequence shown here is derived from an EMBL/GenBank/DDBJ whole genome shotgun (WGS) entry which is preliminary data.</text>
</comment>
<sequence>MSEVIIAQTDKYTITNEKRGEGTFGSVYIGYFRQDPTQPLAFKIMKQQDKVTGFVQQNNIRELTFLSEVTEKVDLQTSPFVPLVDILLGDILQVFRSQDDIKQSLIVVMPCYPVELSNLMYSQKMLKMPLDDMLMVSKKLLSLVYKMHKMGYAHRDLKHNNILVQQNWRFVLIDFGMVQFDPDMHAPDLPTDSVKTQPVQSELDPRSTALTALYWRPPEQIFSKTQIISTPEHSQILKQMKNGYYSDSYVLGLMLLELHLGATVFRCQQPEEQGGLEELAAYQLFSDREFCVKTFLDLYKTKLSATGVLDKLNELNGSTFQDLSSATSWCKYTFQQLVLKALLIKYWNDQMDVTMFVKIQSLRNIITQLLQFNVTKRKTVIEVLTENPDFLAQDHYDFDKQLTEKYGLIKDQNKEKNKSVFLAALEKHDKKTEGFVLKRVADVMDQDLEKWISFD</sequence>
<dbReference type="InterPro" id="IPR011009">
    <property type="entry name" value="Kinase-like_dom_sf"/>
</dbReference>
<protein>
    <submittedName>
        <fullName evidence="2">CMGC</fullName>
    </submittedName>
    <submittedName>
        <fullName evidence="3">Kinase</fullName>
    </submittedName>
</protein>
<feature type="domain" description="Protein kinase" evidence="1">
    <location>
        <begin position="13"/>
        <end position="390"/>
    </location>
</feature>
<dbReference type="EMBL" id="CATOUU010000782">
    <property type="protein sequence ID" value="CAI9947883.1"/>
    <property type="molecule type" value="Genomic_DNA"/>
</dbReference>
<dbReference type="PROSITE" id="PS50011">
    <property type="entry name" value="PROTEIN_KINASE_DOM"/>
    <property type="match status" value="1"/>
</dbReference>
<dbReference type="EMBL" id="CAXDID020000155">
    <property type="protein sequence ID" value="CAL6043043.1"/>
    <property type="molecule type" value="Genomic_DNA"/>
</dbReference>
<dbReference type="PROSITE" id="PS00108">
    <property type="entry name" value="PROTEIN_KINASE_ST"/>
    <property type="match status" value="1"/>
</dbReference>
<name>A0AA86Q1J5_9EUKA</name>
<dbReference type="GO" id="GO:0005524">
    <property type="term" value="F:ATP binding"/>
    <property type="evidence" value="ECO:0007669"/>
    <property type="project" value="InterPro"/>
</dbReference>
<dbReference type="AlphaFoldDB" id="A0AA86Q1J5"/>
<dbReference type="GO" id="GO:0044773">
    <property type="term" value="P:mitotic DNA damage checkpoint signaling"/>
    <property type="evidence" value="ECO:0007669"/>
    <property type="project" value="TreeGrafter"/>
</dbReference>
<proteinExistence type="predicted"/>
<dbReference type="SMART" id="SM00220">
    <property type="entry name" value="S_TKc"/>
    <property type="match status" value="1"/>
</dbReference>
<keyword evidence="3" id="KW-0418">Kinase</keyword>
<dbReference type="PANTHER" id="PTHR44167">
    <property type="entry name" value="OVARIAN-SPECIFIC SERINE/THREONINE-PROTEIN KINASE LOK-RELATED"/>
    <property type="match status" value="1"/>
</dbReference>
<dbReference type="Proteomes" id="UP001642409">
    <property type="component" value="Unassembled WGS sequence"/>
</dbReference>
<keyword evidence="4" id="KW-1185">Reference proteome</keyword>
<evidence type="ECO:0000313" key="2">
    <source>
        <dbReference type="EMBL" id="CAI9947883.1"/>
    </source>
</evidence>
<accession>A0AA86Q1J5</accession>
<evidence type="ECO:0000313" key="4">
    <source>
        <dbReference type="Proteomes" id="UP001642409"/>
    </source>
</evidence>